<gene>
    <name evidence="1" type="ORF">IE4872_PC00207</name>
</gene>
<geneLocation type="plasmid" evidence="2">
    <name>prgalie4872c</name>
</geneLocation>
<evidence type="ECO:0000313" key="2">
    <source>
        <dbReference type="Proteomes" id="UP000184749"/>
    </source>
</evidence>
<evidence type="ECO:0000313" key="1">
    <source>
        <dbReference type="EMBL" id="APO70235.1"/>
    </source>
</evidence>
<name>A0A1L5NQQ5_9HYPH</name>
<reference evidence="1 2" key="1">
    <citation type="submission" date="2016-09" db="EMBL/GenBank/DDBJ databases">
        <title>The complete genome sequences of Rhizobium gallicum, symbiovars gallicum and phaseoli, symbionts associated to common bean (Phaseolus vulgaris).</title>
        <authorList>
            <person name="Bustos P."/>
            <person name="Santamaria R.I."/>
            <person name="Perez-Carrascal O.M."/>
            <person name="Juarez S."/>
            <person name="Lozano L."/>
            <person name="Martinez-Flores I."/>
            <person name="Martinez-Romero E."/>
            <person name="Cevallos M."/>
            <person name="Romero D."/>
            <person name="Davila G."/>
            <person name="Gonzalez V."/>
        </authorList>
    </citation>
    <scope>NUCLEOTIDE SEQUENCE [LARGE SCALE GENOMIC DNA]</scope>
    <source>
        <strain evidence="1 2">IE4872</strain>
        <plasmid evidence="2">prgalie4872c</plasmid>
    </source>
</reference>
<dbReference type="AlphaFoldDB" id="A0A1L5NQQ5"/>
<protein>
    <submittedName>
        <fullName evidence="1">Uncharacterized protein</fullName>
    </submittedName>
</protein>
<dbReference type="EMBL" id="CP017104">
    <property type="protein sequence ID" value="APO70235.1"/>
    <property type="molecule type" value="Genomic_DNA"/>
</dbReference>
<proteinExistence type="predicted"/>
<keyword evidence="1" id="KW-0614">Plasmid</keyword>
<dbReference type="Proteomes" id="UP000184749">
    <property type="component" value="Plasmid pRgalIE4872c"/>
</dbReference>
<organism evidence="1 2">
    <name type="scientific">Rhizobium gallicum</name>
    <dbReference type="NCBI Taxonomy" id="56730"/>
    <lineage>
        <taxon>Bacteria</taxon>
        <taxon>Pseudomonadati</taxon>
        <taxon>Pseudomonadota</taxon>
        <taxon>Alphaproteobacteria</taxon>
        <taxon>Hyphomicrobiales</taxon>
        <taxon>Rhizobiaceae</taxon>
        <taxon>Rhizobium/Agrobacterium group</taxon>
        <taxon>Rhizobium</taxon>
    </lineage>
</organism>
<sequence>MFGWHTSTLWMDENMRFKRLDLNLLAALRGVDGRAQPHGGGRSIN</sequence>
<accession>A0A1L5NQQ5</accession>